<feature type="domain" description="Iron-binding zinc finger CDGSH type" evidence="5">
    <location>
        <begin position="42"/>
        <end position="77"/>
    </location>
</feature>
<feature type="domain" description="Iron-binding zinc finger CDGSH type" evidence="5">
    <location>
        <begin position="190"/>
        <end position="227"/>
    </location>
</feature>
<reference evidence="6 7" key="1">
    <citation type="submission" date="2024-02" db="EMBL/GenBank/DDBJ databases">
        <title>Microbulbifer aestuariivivens NBRC 112533.</title>
        <authorList>
            <person name="Ichikawa N."/>
            <person name="Katano-Makiyama Y."/>
            <person name="Hidaka K."/>
        </authorList>
    </citation>
    <scope>NUCLEOTIDE SEQUENCE [LARGE SCALE GENOMIC DNA]</scope>
    <source>
        <strain evidence="6 7">NBRC 112533</strain>
    </source>
</reference>
<evidence type="ECO:0000256" key="1">
    <source>
        <dbReference type="ARBA" id="ARBA00022714"/>
    </source>
</evidence>
<evidence type="ECO:0000256" key="4">
    <source>
        <dbReference type="ARBA" id="ARBA00023014"/>
    </source>
</evidence>
<evidence type="ECO:0000313" key="7">
    <source>
        <dbReference type="Proteomes" id="UP001408594"/>
    </source>
</evidence>
<evidence type="ECO:0000313" key="6">
    <source>
        <dbReference type="EMBL" id="GAA5525635.1"/>
    </source>
</evidence>
<evidence type="ECO:0000256" key="3">
    <source>
        <dbReference type="ARBA" id="ARBA00023004"/>
    </source>
</evidence>
<dbReference type="Proteomes" id="UP001408594">
    <property type="component" value="Unassembled WGS sequence"/>
</dbReference>
<dbReference type="PANTHER" id="PTHR46491:SF3">
    <property type="entry name" value="CDGSH IRON-SULFUR DOMAIN-CONTAINING PROTEIN 3, MITOCHONDRIAL"/>
    <property type="match status" value="1"/>
</dbReference>
<dbReference type="Pfam" id="PF09360">
    <property type="entry name" value="zf-CDGSH"/>
    <property type="match status" value="2"/>
</dbReference>
<dbReference type="InterPro" id="IPR042216">
    <property type="entry name" value="MitoNEET_CISD"/>
</dbReference>
<dbReference type="RefSeq" id="WP_345551488.1">
    <property type="nucleotide sequence ID" value="NZ_BAABRT010000018.1"/>
</dbReference>
<dbReference type="Pfam" id="PF06902">
    <property type="entry name" value="Fer4_19"/>
    <property type="match status" value="1"/>
</dbReference>
<evidence type="ECO:0000256" key="2">
    <source>
        <dbReference type="ARBA" id="ARBA00022723"/>
    </source>
</evidence>
<protein>
    <recommendedName>
        <fullName evidence="5">Iron-binding zinc finger CDGSH type domain-containing protein</fullName>
    </recommendedName>
</protein>
<comment type="caution">
    <text evidence="6">The sequence shown here is derived from an EMBL/GenBank/DDBJ whole genome shotgun (WGS) entry which is preliminary data.</text>
</comment>
<keyword evidence="2" id="KW-0479">Metal-binding</keyword>
<keyword evidence="1" id="KW-0001">2Fe-2S</keyword>
<dbReference type="InterPro" id="IPR052950">
    <property type="entry name" value="CISD"/>
</dbReference>
<proteinExistence type="predicted"/>
<dbReference type="PIRSF" id="PIRSF009180">
    <property type="entry name" value="UCP009180"/>
    <property type="match status" value="1"/>
</dbReference>
<evidence type="ECO:0000259" key="5">
    <source>
        <dbReference type="SMART" id="SM00704"/>
    </source>
</evidence>
<keyword evidence="4" id="KW-0411">Iron-sulfur</keyword>
<sequence length="229" mass="25231">MTDKPPCQIEIMENGPYIVTGAVPLKEMSIGVNGARESVRWEMGTEYPLQPRYALCRCGASANKPFCDGSHTKIGYDGEETASREPYLDQAVVYDGPTMILTDAESLCAFARYCDPHGQVWRLVEETDDEQQRDYFLQEVADCPAGRLVAWDKSSGEAVEPELPMEIGLVEDPTQQCSGPLWVRGGILVVSADGEQYEVRNRVTLCRCGASANKPFCDGSHAATHFKAK</sequence>
<dbReference type="InterPro" id="IPR018967">
    <property type="entry name" value="FeS-contain_CDGSH-typ"/>
</dbReference>
<dbReference type="EMBL" id="BAABRT010000018">
    <property type="protein sequence ID" value="GAA5525635.1"/>
    <property type="molecule type" value="Genomic_DNA"/>
</dbReference>
<dbReference type="Gene3D" id="3.40.5.90">
    <property type="entry name" value="CDGSH iron-sulfur domain, mitoNEET-type"/>
    <property type="match status" value="2"/>
</dbReference>
<name>A0ABP9WR12_9GAMM</name>
<organism evidence="6 7">
    <name type="scientific">Microbulbifer aestuariivivens</name>
    <dbReference type="NCBI Taxonomy" id="1908308"/>
    <lineage>
        <taxon>Bacteria</taxon>
        <taxon>Pseudomonadati</taxon>
        <taxon>Pseudomonadota</taxon>
        <taxon>Gammaproteobacteria</taxon>
        <taxon>Cellvibrionales</taxon>
        <taxon>Microbulbiferaceae</taxon>
        <taxon>Microbulbifer</taxon>
    </lineage>
</organism>
<gene>
    <name evidence="6" type="ORF">Maes01_02207</name>
</gene>
<keyword evidence="7" id="KW-1185">Reference proteome</keyword>
<dbReference type="SMART" id="SM00704">
    <property type="entry name" value="ZnF_CDGSH"/>
    <property type="match status" value="2"/>
</dbReference>
<dbReference type="PANTHER" id="PTHR46491">
    <property type="entry name" value="CDGSH IRON SULFUR DOMAIN PROTEIN HOMOLOG"/>
    <property type="match status" value="1"/>
</dbReference>
<dbReference type="InterPro" id="IPR016548">
    <property type="entry name" value="UCP009180"/>
</dbReference>
<dbReference type="InterPro" id="IPR010693">
    <property type="entry name" value="Divergent_4Fe-4S_mono-cluster"/>
</dbReference>
<accession>A0ABP9WR12</accession>
<keyword evidence="3" id="KW-0408">Iron</keyword>